<evidence type="ECO:0000259" key="2">
    <source>
        <dbReference type="Pfam" id="PF25278"/>
    </source>
</evidence>
<dbReference type="PANTHER" id="PTHR33339:SF1">
    <property type="entry name" value="LYSM DOMAIN-CONTAINING PROTEIN"/>
    <property type="match status" value="1"/>
</dbReference>
<dbReference type="Pfam" id="PF25278">
    <property type="entry name" value="DUF7872"/>
    <property type="match status" value="1"/>
</dbReference>
<dbReference type="EMBL" id="CALTRL010000148">
    <property type="protein sequence ID" value="CAH7666762.1"/>
    <property type="molecule type" value="Genomic_DNA"/>
</dbReference>
<comment type="caution">
    <text evidence="3">The sequence shown here is derived from an EMBL/GenBank/DDBJ whole genome shotgun (WGS) entry which is preliminary data.</text>
</comment>
<keyword evidence="1" id="KW-1133">Transmembrane helix</keyword>
<evidence type="ECO:0000313" key="4">
    <source>
        <dbReference type="Proteomes" id="UP001153365"/>
    </source>
</evidence>
<organism evidence="3 4">
    <name type="scientific">Phakopsora pachyrhizi</name>
    <name type="common">Asian soybean rust disease fungus</name>
    <dbReference type="NCBI Taxonomy" id="170000"/>
    <lineage>
        <taxon>Eukaryota</taxon>
        <taxon>Fungi</taxon>
        <taxon>Dikarya</taxon>
        <taxon>Basidiomycota</taxon>
        <taxon>Pucciniomycotina</taxon>
        <taxon>Pucciniomycetes</taxon>
        <taxon>Pucciniales</taxon>
        <taxon>Phakopsoraceae</taxon>
        <taxon>Phakopsora</taxon>
    </lineage>
</organism>
<dbReference type="AlphaFoldDB" id="A0AAV0AHI6"/>
<keyword evidence="1" id="KW-0472">Membrane</keyword>
<dbReference type="Proteomes" id="UP001153365">
    <property type="component" value="Unassembled WGS sequence"/>
</dbReference>
<keyword evidence="4" id="KW-1185">Reference proteome</keyword>
<gene>
    <name evidence="3" type="ORF">PPACK8108_LOCUS1113</name>
</gene>
<feature type="transmembrane region" description="Helical" evidence="1">
    <location>
        <begin position="175"/>
        <end position="197"/>
    </location>
</feature>
<evidence type="ECO:0000313" key="3">
    <source>
        <dbReference type="EMBL" id="CAH7666762.1"/>
    </source>
</evidence>
<feature type="transmembrane region" description="Helical" evidence="1">
    <location>
        <begin position="6"/>
        <end position="29"/>
    </location>
</feature>
<sequence>MPSSSTYIFLAIYILSSLVPSIDAHLSLLPTIPLSPRVGPTNPNIKTSNFTTNDVVNKNTTSDDCAKRKQSTELWNNLKMNDYLRNYPGGESLTLKEYAFSVGANNFNFKIGSHCRLEQLCNEVKGRDWYALVAAQRWNIKMNQAFDAIAFASTTATEVSETMIFDFIPAPSKSWLYATTIVSAIFWVTLSIPGIWFGPVGRYYYRGLLSAFYATMGIMRPISTFGHPTASHAFTQWSEMASLVAQIKKNSQQALVNLTEVVYNAGISTDKGLYGINTDGHLFSQHEMLTESDMQAHFDKAFRLQILSQIWILQKAFIIRGGNACNGDGINGAMTGKDFISYCSPEGIMMNVVRTEKKKIKRKIYGADKSLSSHGFTAEFLTTSAWKCQQNFGRVTEPTSWQNASEKDNEILLSDDCIFVLPVCDLTRSDIKAEVKKGKNIINVCQRLANLSI</sequence>
<feature type="domain" description="DUF7872" evidence="2">
    <location>
        <begin position="230"/>
        <end position="453"/>
    </location>
</feature>
<name>A0AAV0AHI6_PHAPC</name>
<reference evidence="3" key="1">
    <citation type="submission" date="2022-06" db="EMBL/GenBank/DDBJ databases">
        <authorList>
            <consortium name="SYNGENTA / RWTH Aachen University"/>
        </authorList>
    </citation>
    <scope>NUCLEOTIDE SEQUENCE</scope>
</reference>
<dbReference type="InterPro" id="IPR057194">
    <property type="entry name" value="DUF7872"/>
</dbReference>
<dbReference type="PANTHER" id="PTHR33339">
    <property type="entry name" value="LYSM DOMAIN-CONTAINING PROTEIN"/>
    <property type="match status" value="1"/>
</dbReference>
<evidence type="ECO:0000256" key="1">
    <source>
        <dbReference type="SAM" id="Phobius"/>
    </source>
</evidence>
<proteinExistence type="predicted"/>
<keyword evidence="1" id="KW-0812">Transmembrane</keyword>
<accession>A0AAV0AHI6</accession>
<protein>
    <recommendedName>
        <fullName evidence="2">DUF7872 domain-containing protein</fullName>
    </recommendedName>
</protein>